<dbReference type="PANTHER" id="PTHR13605">
    <property type="entry name" value="ER MEMBRANE PROTEIN COMPLEX SUBUNIT 7"/>
    <property type="match status" value="1"/>
</dbReference>
<sequence length="239" mass="25640">MRLQLPLPLLAALTALTTFTHAARLTLTIAPNALLSSASVLPPSTHATLQSSGPPLRALLTKTNTFVFDNVTAGSYLGVIHCRDIAFEALRIDVSSGEGLQKVEAWQTFWGNEWENKGEKRGEGSGGVVVEVRPVGVKEFYQSRGGFDPLSFLKSPMILMALFSMVIIFGMPYLMENMDAETKAEFEEMRGKGVLSGGPTPASQIQNFDLASWMAGKTDSGPPPAAAIEPAQGKGKKRG</sequence>
<evidence type="ECO:0000256" key="4">
    <source>
        <dbReference type="ARBA" id="ARBA00022989"/>
    </source>
</evidence>
<accession>A0A6A6QHE4</accession>
<organism evidence="10 11">
    <name type="scientific">Lophium mytilinum</name>
    <dbReference type="NCBI Taxonomy" id="390894"/>
    <lineage>
        <taxon>Eukaryota</taxon>
        <taxon>Fungi</taxon>
        <taxon>Dikarya</taxon>
        <taxon>Ascomycota</taxon>
        <taxon>Pezizomycotina</taxon>
        <taxon>Dothideomycetes</taxon>
        <taxon>Pleosporomycetidae</taxon>
        <taxon>Mytilinidiales</taxon>
        <taxon>Mytilinidiaceae</taxon>
        <taxon>Lophium</taxon>
    </lineage>
</organism>
<dbReference type="AlphaFoldDB" id="A0A6A6QHE4"/>
<dbReference type="InterPro" id="IPR039163">
    <property type="entry name" value="EMC7"/>
</dbReference>
<evidence type="ECO:0000256" key="1">
    <source>
        <dbReference type="ARBA" id="ARBA00004167"/>
    </source>
</evidence>
<comment type="subcellular location">
    <subcellularLocation>
        <location evidence="1">Membrane</location>
        <topology evidence="1">Single-pass membrane protein</topology>
    </subcellularLocation>
</comment>
<evidence type="ECO:0000259" key="9">
    <source>
        <dbReference type="Pfam" id="PF09430"/>
    </source>
</evidence>
<evidence type="ECO:0000256" key="7">
    <source>
        <dbReference type="SAM" id="Phobius"/>
    </source>
</evidence>
<reference evidence="10" key="1">
    <citation type="journal article" date="2020" name="Stud. Mycol.">
        <title>101 Dothideomycetes genomes: a test case for predicting lifestyles and emergence of pathogens.</title>
        <authorList>
            <person name="Haridas S."/>
            <person name="Albert R."/>
            <person name="Binder M."/>
            <person name="Bloem J."/>
            <person name="Labutti K."/>
            <person name="Salamov A."/>
            <person name="Andreopoulos B."/>
            <person name="Baker S."/>
            <person name="Barry K."/>
            <person name="Bills G."/>
            <person name="Bluhm B."/>
            <person name="Cannon C."/>
            <person name="Castanera R."/>
            <person name="Culley D."/>
            <person name="Daum C."/>
            <person name="Ezra D."/>
            <person name="Gonzalez J."/>
            <person name="Henrissat B."/>
            <person name="Kuo A."/>
            <person name="Liang C."/>
            <person name="Lipzen A."/>
            <person name="Lutzoni F."/>
            <person name="Magnuson J."/>
            <person name="Mondo S."/>
            <person name="Nolan M."/>
            <person name="Ohm R."/>
            <person name="Pangilinan J."/>
            <person name="Park H.-J."/>
            <person name="Ramirez L."/>
            <person name="Alfaro M."/>
            <person name="Sun H."/>
            <person name="Tritt A."/>
            <person name="Yoshinaga Y."/>
            <person name="Zwiers L.-H."/>
            <person name="Turgeon B."/>
            <person name="Goodwin S."/>
            <person name="Spatafora J."/>
            <person name="Crous P."/>
            <person name="Grigoriev I."/>
        </authorList>
    </citation>
    <scope>NUCLEOTIDE SEQUENCE</scope>
    <source>
        <strain evidence="10">CBS 269.34</strain>
    </source>
</reference>
<evidence type="ECO:0000256" key="8">
    <source>
        <dbReference type="SAM" id="SignalP"/>
    </source>
</evidence>
<feature type="chain" id="PRO_5025570609" description="ER membrane protein complex subunit 7 beta-sandwich domain-containing protein" evidence="8">
    <location>
        <begin position="23"/>
        <end position="239"/>
    </location>
</feature>
<keyword evidence="2 7" id="KW-0812">Transmembrane</keyword>
<proteinExistence type="predicted"/>
<feature type="domain" description="ER membrane protein complex subunit 7 beta-sandwich" evidence="9">
    <location>
        <begin position="41"/>
        <end position="160"/>
    </location>
</feature>
<keyword evidence="4 7" id="KW-1133">Transmembrane helix</keyword>
<dbReference type="Pfam" id="PF09430">
    <property type="entry name" value="EMC7_beta-sandw"/>
    <property type="match status" value="1"/>
</dbReference>
<evidence type="ECO:0000256" key="3">
    <source>
        <dbReference type="ARBA" id="ARBA00022729"/>
    </source>
</evidence>
<keyword evidence="11" id="KW-1185">Reference proteome</keyword>
<evidence type="ECO:0000313" key="11">
    <source>
        <dbReference type="Proteomes" id="UP000799750"/>
    </source>
</evidence>
<dbReference type="OrthoDB" id="27095at2759"/>
<evidence type="ECO:0000256" key="2">
    <source>
        <dbReference type="ARBA" id="ARBA00022692"/>
    </source>
</evidence>
<dbReference type="GO" id="GO:0072546">
    <property type="term" value="C:EMC complex"/>
    <property type="evidence" value="ECO:0007669"/>
    <property type="project" value="TreeGrafter"/>
</dbReference>
<dbReference type="EMBL" id="MU004195">
    <property type="protein sequence ID" value="KAF2491622.1"/>
    <property type="molecule type" value="Genomic_DNA"/>
</dbReference>
<keyword evidence="5 7" id="KW-0472">Membrane</keyword>
<dbReference type="PANTHER" id="PTHR13605:SF4">
    <property type="entry name" value="ER MEMBRANE PROTEIN COMPLEX SUBUNIT 7"/>
    <property type="match status" value="1"/>
</dbReference>
<feature type="region of interest" description="Disordered" evidence="6">
    <location>
        <begin position="212"/>
        <end position="239"/>
    </location>
</feature>
<evidence type="ECO:0000313" key="10">
    <source>
        <dbReference type="EMBL" id="KAF2491622.1"/>
    </source>
</evidence>
<gene>
    <name evidence="10" type="ORF">BU16DRAFT_516077</name>
</gene>
<protein>
    <recommendedName>
        <fullName evidence="9">ER membrane protein complex subunit 7 beta-sandwich domain-containing protein</fullName>
    </recommendedName>
</protein>
<evidence type="ECO:0000256" key="6">
    <source>
        <dbReference type="SAM" id="MobiDB-lite"/>
    </source>
</evidence>
<feature type="signal peptide" evidence="8">
    <location>
        <begin position="1"/>
        <end position="22"/>
    </location>
</feature>
<evidence type="ECO:0000256" key="5">
    <source>
        <dbReference type="ARBA" id="ARBA00023136"/>
    </source>
</evidence>
<dbReference type="Proteomes" id="UP000799750">
    <property type="component" value="Unassembled WGS sequence"/>
</dbReference>
<dbReference type="InterPro" id="IPR019008">
    <property type="entry name" value="Beta_sandwich_EMC7"/>
</dbReference>
<feature type="transmembrane region" description="Helical" evidence="7">
    <location>
        <begin position="157"/>
        <end position="175"/>
    </location>
</feature>
<keyword evidence="3 8" id="KW-0732">Signal</keyword>
<name>A0A6A6QHE4_9PEZI</name>